<protein>
    <submittedName>
        <fullName evidence="2">Uncharacterized protein</fullName>
    </submittedName>
</protein>
<accession>T5LT23</accession>
<proteinExistence type="predicted"/>
<feature type="transmembrane region" description="Helical" evidence="1">
    <location>
        <begin position="56"/>
        <end position="74"/>
    </location>
</feature>
<feature type="transmembrane region" description="Helical" evidence="1">
    <location>
        <begin position="29"/>
        <end position="47"/>
    </location>
</feature>
<evidence type="ECO:0000313" key="3">
    <source>
        <dbReference type="Proteomes" id="UP000002939"/>
    </source>
</evidence>
<dbReference type="RefSeq" id="WP_020991341.1">
    <property type="nucleotide sequence ID" value="NZ_KI391971.1"/>
</dbReference>
<dbReference type="Proteomes" id="UP000002939">
    <property type="component" value="Unassembled WGS sequence"/>
</dbReference>
<dbReference type="AlphaFoldDB" id="T5LT23"/>
<reference evidence="2" key="1">
    <citation type="submission" date="2011-10" db="EMBL/GenBank/DDBJ databases">
        <title>The Genome Sequence of Granulicatella elegans ATCC 700633.</title>
        <authorList>
            <consortium name="The Broad Institute Genome Sequencing Platform"/>
            <consortium name="The Broad Institute Genome Sequencing Center for Infectious Disease"/>
            <person name="Earl A."/>
            <person name="Ward D."/>
            <person name="Feldgarden M."/>
            <person name="Gevers D."/>
            <person name="Sibley C.D."/>
            <person name="Field T.R."/>
            <person name="Grinwis M."/>
            <person name="Eshaghurshan C.S."/>
            <person name="Surette M.G."/>
            <person name="Young S.K."/>
            <person name="Zeng Q."/>
            <person name="Gargeya S."/>
            <person name="Fitzgerald M."/>
            <person name="Haas B."/>
            <person name="Abouelleil A."/>
            <person name="Alvarado L."/>
            <person name="Arachchi H.M."/>
            <person name="Berlin A."/>
            <person name="Brown A."/>
            <person name="Chapman S.B."/>
            <person name="Chen Z."/>
            <person name="Dunbar C."/>
            <person name="Freedman E."/>
            <person name="Gearin G."/>
            <person name="Goldberg J."/>
            <person name="Griggs A."/>
            <person name="Gujja S."/>
            <person name="Heiman D."/>
            <person name="Howarth C."/>
            <person name="Larson L."/>
            <person name="Lui A."/>
            <person name="MacDonald P.J.P."/>
            <person name="Montmayeur A."/>
            <person name="Murphy C."/>
            <person name="Neiman D."/>
            <person name="Pearson M."/>
            <person name="Priest M."/>
            <person name="Roberts A."/>
            <person name="Saif S."/>
            <person name="Shea T."/>
            <person name="Shenoy N."/>
            <person name="Sisk P."/>
            <person name="Stolte C."/>
            <person name="Sykes S."/>
            <person name="Wortman J."/>
            <person name="Nusbaum C."/>
            <person name="Birren B."/>
        </authorList>
    </citation>
    <scope>NUCLEOTIDE SEQUENCE [LARGE SCALE GENOMIC DNA]</scope>
    <source>
        <strain evidence="2">ATCC 700633</strain>
    </source>
</reference>
<dbReference type="STRING" id="626369.HMPREF0446_01723"/>
<comment type="caution">
    <text evidence="2">The sequence shown here is derived from an EMBL/GenBank/DDBJ whole genome shotgun (WGS) entry which is preliminary data.</text>
</comment>
<gene>
    <name evidence="2" type="ORF">HMPREF0446_01723</name>
</gene>
<keyword evidence="1" id="KW-0472">Membrane</keyword>
<sequence length="111" mass="13188">MVHNKKWFYGFILLFLGNTLLLRSTEFSIILSIIIILLGHLFIILIGKEQFGLKKIIKSNIVIALVFTIYYFVFNQMKLGLLHNIFIALIVYISFWYLSREKEKQEMKKNK</sequence>
<feature type="transmembrane region" description="Helical" evidence="1">
    <location>
        <begin position="80"/>
        <end position="99"/>
    </location>
</feature>
<name>T5LT23_9LACT</name>
<organism evidence="2 3">
    <name type="scientific">Granulicatella elegans ATCC 700633</name>
    <dbReference type="NCBI Taxonomy" id="626369"/>
    <lineage>
        <taxon>Bacteria</taxon>
        <taxon>Bacillati</taxon>
        <taxon>Bacillota</taxon>
        <taxon>Bacilli</taxon>
        <taxon>Lactobacillales</taxon>
        <taxon>Carnobacteriaceae</taxon>
        <taxon>Granulicatella</taxon>
    </lineage>
</organism>
<keyword evidence="1" id="KW-1133">Transmembrane helix</keyword>
<keyword evidence="3" id="KW-1185">Reference proteome</keyword>
<evidence type="ECO:0000313" key="2">
    <source>
        <dbReference type="EMBL" id="EQM96950.1"/>
    </source>
</evidence>
<dbReference type="HOGENOM" id="CLU_2154802_0_0_9"/>
<dbReference type="EMBL" id="ACRF02000013">
    <property type="protein sequence ID" value="EQM96950.1"/>
    <property type="molecule type" value="Genomic_DNA"/>
</dbReference>
<evidence type="ECO:0000256" key="1">
    <source>
        <dbReference type="SAM" id="Phobius"/>
    </source>
</evidence>
<feature type="transmembrane region" description="Helical" evidence="1">
    <location>
        <begin position="7"/>
        <end position="23"/>
    </location>
</feature>
<keyword evidence="1" id="KW-0812">Transmembrane</keyword>